<gene>
    <name evidence="8" type="ORF">IV57_GL000757</name>
</gene>
<evidence type="ECO:0000256" key="6">
    <source>
        <dbReference type="PIRSR" id="PIRSR000097-3"/>
    </source>
</evidence>
<evidence type="ECO:0000313" key="9">
    <source>
        <dbReference type="Proteomes" id="UP000051006"/>
    </source>
</evidence>
<feature type="domain" description="NADP-dependent oxidoreductase" evidence="7">
    <location>
        <begin position="21"/>
        <end position="271"/>
    </location>
</feature>
<dbReference type="Gene3D" id="3.20.20.100">
    <property type="entry name" value="NADP-dependent oxidoreductase domain"/>
    <property type="match status" value="1"/>
</dbReference>
<evidence type="ECO:0000256" key="1">
    <source>
        <dbReference type="ARBA" id="ARBA00007905"/>
    </source>
</evidence>
<name>A0A0R2LJP5_9LACO</name>
<comment type="similarity">
    <text evidence="1">Belongs to the aldo/keto reductase family.</text>
</comment>
<dbReference type="PATRIC" id="fig|993692.3.peg.765"/>
<proteinExistence type="inferred from homology"/>
<dbReference type="OrthoDB" id="9804790at2"/>
<dbReference type="PANTHER" id="PTHR43827">
    <property type="entry name" value="2,5-DIKETO-D-GLUCONIC ACID REDUCTASE"/>
    <property type="match status" value="1"/>
</dbReference>
<dbReference type="CDD" id="cd19071">
    <property type="entry name" value="AKR_AKR1-5-like"/>
    <property type="match status" value="1"/>
</dbReference>
<dbReference type="GO" id="GO:0016616">
    <property type="term" value="F:oxidoreductase activity, acting on the CH-OH group of donors, NAD or NADP as acceptor"/>
    <property type="evidence" value="ECO:0007669"/>
    <property type="project" value="UniProtKB-ARBA"/>
</dbReference>
<dbReference type="EMBL" id="JQCF01000016">
    <property type="protein sequence ID" value="KRN98845.1"/>
    <property type="molecule type" value="Genomic_DNA"/>
</dbReference>
<dbReference type="PANTHER" id="PTHR43827:SF3">
    <property type="entry name" value="NADP-DEPENDENT OXIDOREDUCTASE DOMAIN-CONTAINING PROTEIN"/>
    <property type="match status" value="1"/>
</dbReference>
<dbReference type="STRING" id="993692.IV57_GL000757"/>
<keyword evidence="9" id="KW-1185">Reference proteome</keyword>
<comment type="caution">
    <text evidence="8">The sequence shown here is derived from an EMBL/GenBank/DDBJ whole genome shotgun (WGS) entry which is preliminary data.</text>
</comment>
<sequence length="288" mass="32061">MSVYDETFTMNNGIKIPKLALGVWEIPDNKVATAVEDAVKVGYRHIDTAQAYGNERGVGEGVRKADVSRENIFVNSKVAAEIKNYDEAKKSIDDTLSKMGLDYLDMMIIHNPQPWAEVNQSKDRHFEGNLETWRAMEDAVKAGKLKTIGVSSFEKEDLDNLIKNSDTKPAVNQIQIHIGETPMDLIKYSQDNGIVVEAFSPIAHGAAMNNEVIKKMAAKYNVSVPQLCIRFDWQLNVVVLPKTGNIDHMKSNADIDFEISAEDMRSLAALDKMDYGDASLYPVFGGKM</sequence>
<evidence type="ECO:0000256" key="4">
    <source>
        <dbReference type="PIRSR" id="PIRSR000097-1"/>
    </source>
</evidence>
<accession>A0A0R2LJP5</accession>
<dbReference type="InterPro" id="IPR023210">
    <property type="entry name" value="NADP_OxRdtase_dom"/>
</dbReference>
<dbReference type="SUPFAM" id="SSF51430">
    <property type="entry name" value="NAD(P)-linked oxidoreductase"/>
    <property type="match status" value="1"/>
</dbReference>
<evidence type="ECO:0000256" key="3">
    <source>
        <dbReference type="ARBA" id="ARBA00023002"/>
    </source>
</evidence>
<dbReference type="PIRSF" id="PIRSF000097">
    <property type="entry name" value="AKR"/>
    <property type="match status" value="1"/>
</dbReference>
<dbReference type="InterPro" id="IPR018170">
    <property type="entry name" value="Aldo/ket_reductase_CS"/>
</dbReference>
<organism evidence="8 9">
    <name type="scientific">Companilactobacillus kimchiensis</name>
    <dbReference type="NCBI Taxonomy" id="993692"/>
    <lineage>
        <taxon>Bacteria</taxon>
        <taxon>Bacillati</taxon>
        <taxon>Bacillota</taxon>
        <taxon>Bacilli</taxon>
        <taxon>Lactobacillales</taxon>
        <taxon>Lactobacillaceae</taxon>
        <taxon>Companilactobacillus</taxon>
    </lineage>
</organism>
<keyword evidence="3" id="KW-0560">Oxidoreductase</keyword>
<evidence type="ECO:0000313" key="8">
    <source>
        <dbReference type="EMBL" id="KRN98845.1"/>
    </source>
</evidence>
<feature type="site" description="Lowers pKa of active site Tyr" evidence="6">
    <location>
        <position position="77"/>
    </location>
</feature>
<dbReference type="Pfam" id="PF00248">
    <property type="entry name" value="Aldo_ket_red"/>
    <property type="match status" value="1"/>
</dbReference>
<reference evidence="8 9" key="1">
    <citation type="journal article" date="2015" name="Genome Announc.">
        <title>Expanding the biotechnology potential of lactobacilli through comparative genomics of 213 strains and associated genera.</title>
        <authorList>
            <person name="Sun Z."/>
            <person name="Harris H.M."/>
            <person name="McCann A."/>
            <person name="Guo C."/>
            <person name="Argimon S."/>
            <person name="Zhang W."/>
            <person name="Yang X."/>
            <person name="Jeffery I.B."/>
            <person name="Cooney J.C."/>
            <person name="Kagawa T.F."/>
            <person name="Liu W."/>
            <person name="Song Y."/>
            <person name="Salvetti E."/>
            <person name="Wrobel A."/>
            <person name="Rasinkangas P."/>
            <person name="Parkhill J."/>
            <person name="Rea M.C."/>
            <person name="O'Sullivan O."/>
            <person name="Ritari J."/>
            <person name="Douillard F.P."/>
            <person name="Paul Ross R."/>
            <person name="Yang R."/>
            <person name="Briner A.E."/>
            <person name="Felis G.E."/>
            <person name="de Vos W.M."/>
            <person name="Barrangou R."/>
            <person name="Klaenhammer T.R."/>
            <person name="Caufield P.W."/>
            <person name="Cui Y."/>
            <person name="Zhang H."/>
            <person name="O'Toole P.W."/>
        </authorList>
    </citation>
    <scope>NUCLEOTIDE SEQUENCE [LARGE SCALE GENOMIC DNA]</scope>
    <source>
        <strain evidence="8 9">DSM 24716</strain>
    </source>
</reference>
<evidence type="ECO:0000256" key="5">
    <source>
        <dbReference type="PIRSR" id="PIRSR000097-2"/>
    </source>
</evidence>
<dbReference type="InterPro" id="IPR036812">
    <property type="entry name" value="NAD(P)_OxRdtase_dom_sf"/>
</dbReference>
<dbReference type="FunFam" id="3.20.20.100:FF:000002">
    <property type="entry name" value="2,5-diketo-D-gluconic acid reductase A"/>
    <property type="match status" value="1"/>
</dbReference>
<dbReference type="Proteomes" id="UP000051006">
    <property type="component" value="Unassembled WGS sequence"/>
</dbReference>
<keyword evidence="2" id="KW-0521">NADP</keyword>
<feature type="active site" description="Proton donor" evidence="4">
    <location>
        <position position="52"/>
    </location>
</feature>
<protein>
    <submittedName>
        <fullName evidence="8">Aldose reductase</fullName>
    </submittedName>
</protein>
<dbReference type="InterPro" id="IPR020471">
    <property type="entry name" value="AKR"/>
</dbReference>
<feature type="binding site" evidence="5">
    <location>
        <position position="110"/>
    </location>
    <ligand>
        <name>substrate</name>
    </ligand>
</feature>
<dbReference type="RefSeq" id="WP_057881102.1">
    <property type="nucleotide sequence ID" value="NZ_JQCF01000016.1"/>
</dbReference>
<dbReference type="PRINTS" id="PR00069">
    <property type="entry name" value="ALDKETRDTASE"/>
</dbReference>
<evidence type="ECO:0000259" key="7">
    <source>
        <dbReference type="Pfam" id="PF00248"/>
    </source>
</evidence>
<dbReference type="PROSITE" id="PS00798">
    <property type="entry name" value="ALDOKETO_REDUCTASE_1"/>
    <property type="match status" value="1"/>
</dbReference>
<dbReference type="AlphaFoldDB" id="A0A0R2LJP5"/>
<evidence type="ECO:0000256" key="2">
    <source>
        <dbReference type="ARBA" id="ARBA00022857"/>
    </source>
</evidence>